<evidence type="ECO:0000256" key="3">
    <source>
        <dbReference type="ARBA" id="ARBA00023295"/>
    </source>
</evidence>
<evidence type="ECO:0000313" key="8">
    <source>
        <dbReference type="EMBL" id="OLQ04070.1"/>
    </source>
</evidence>
<dbReference type="InterPro" id="IPR052066">
    <property type="entry name" value="Glycosphingolipid_Hydrolases"/>
</dbReference>
<dbReference type="InterPro" id="IPR013780">
    <property type="entry name" value="Glyco_hydro_b"/>
</dbReference>
<dbReference type="InterPro" id="IPR001547">
    <property type="entry name" value="Glyco_hydro_5"/>
</dbReference>
<accession>A0A1Q9E9H3</accession>
<dbReference type="GO" id="GO:1901136">
    <property type="term" value="P:carbohydrate derivative catabolic process"/>
    <property type="evidence" value="ECO:0007669"/>
    <property type="project" value="UniProtKB-ARBA"/>
</dbReference>
<dbReference type="Proteomes" id="UP000186817">
    <property type="component" value="Unassembled WGS sequence"/>
</dbReference>
<evidence type="ECO:0000256" key="4">
    <source>
        <dbReference type="RuleBase" id="RU361153"/>
    </source>
</evidence>
<keyword evidence="5" id="KW-0732">Signal</keyword>
<dbReference type="Pfam" id="PF00150">
    <property type="entry name" value="Cellulase"/>
    <property type="match status" value="1"/>
</dbReference>
<dbReference type="GO" id="GO:0004553">
    <property type="term" value="F:hydrolase activity, hydrolyzing O-glycosyl compounds"/>
    <property type="evidence" value="ECO:0007669"/>
    <property type="project" value="InterPro"/>
</dbReference>
<evidence type="ECO:0000256" key="2">
    <source>
        <dbReference type="ARBA" id="ARBA00022801"/>
    </source>
</evidence>
<evidence type="ECO:0000259" key="6">
    <source>
        <dbReference type="Pfam" id="PF00150"/>
    </source>
</evidence>
<dbReference type="InterPro" id="IPR017853">
    <property type="entry name" value="GH"/>
</dbReference>
<feature type="domain" description="Glycoside hydrolase family 5 C-terminal" evidence="7">
    <location>
        <begin position="430"/>
        <end position="498"/>
    </location>
</feature>
<comment type="similarity">
    <text evidence="1 4">Belongs to the glycosyl hydrolase 5 (cellulase A) family.</text>
</comment>
<feature type="chain" id="PRO_5013090641" evidence="5">
    <location>
        <begin position="17"/>
        <end position="522"/>
    </location>
</feature>
<dbReference type="AlphaFoldDB" id="A0A1Q9E9H3"/>
<gene>
    <name evidence="8" type="ORF">AK812_SmicGene12893</name>
</gene>
<reference evidence="8 9" key="1">
    <citation type="submission" date="2016-02" db="EMBL/GenBank/DDBJ databases">
        <title>Genome analysis of coral dinoflagellate symbionts highlights evolutionary adaptations to a symbiotic lifestyle.</title>
        <authorList>
            <person name="Aranda M."/>
            <person name="Li Y."/>
            <person name="Liew Y.J."/>
            <person name="Baumgarten S."/>
            <person name="Simakov O."/>
            <person name="Wilson M."/>
            <person name="Piel J."/>
            <person name="Ashoor H."/>
            <person name="Bougouffa S."/>
            <person name="Bajic V.B."/>
            <person name="Ryu T."/>
            <person name="Ravasi T."/>
            <person name="Bayer T."/>
            <person name="Micklem G."/>
            <person name="Kim H."/>
            <person name="Bhak J."/>
            <person name="Lajeunesse T.C."/>
            <person name="Voolstra C.R."/>
        </authorList>
    </citation>
    <scope>NUCLEOTIDE SEQUENCE [LARGE SCALE GENOMIC DNA]</scope>
    <source>
        <strain evidence="8 9">CCMP2467</strain>
    </source>
</reference>
<organism evidence="8 9">
    <name type="scientific">Symbiodinium microadriaticum</name>
    <name type="common">Dinoflagellate</name>
    <name type="synonym">Zooxanthella microadriatica</name>
    <dbReference type="NCBI Taxonomy" id="2951"/>
    <lineage>
        <taxon>Eukaryota</taxon>
        <taxon>Sar</taxon>
        <taxon>Alveolata</taxon>
        <taxon>Dinophyceae</taxon>
        <taxon>Suessiales</taxon>
        <taxon>Symbiodiniaceae</taxon>
        <taxon>Symbiodinium</taxon>
    </lineage>
</organism>
<evidence type="ECO:0000313" key="9">
    <source>
        <dbReference type="Proteomes" id="UP000186817"/>
    </source>
</evidence>
<evidence type="ECO:0000256" key="1">
    <source>
        <dbReference type="ARBA" id="ARBA00005641"/>
    </source>
</evidence>
<name>A0A1Q9E9H3_SYMMI</name>
<sequence>MWRLALGLLCSSDVVALGSISVDPTSGHFVDSFGRVRLFHGVNAVYKEAPWLPDVENFSAEDSLDPTTMELLKEWGFNVVRLGVMWPGVEPEPARIDSGYLQRVKRLTRDLAEHGIYTIADLHQDIGSSHFCGEGVPEAYVDALLRDPHSRMAQVPRFPEPLASNIPRNGSGFPERAECLKRLFSEYYSTFQVGALWAELYREGSQLYEGFLRYWTAVAEEFKDEPQLMAFELLNEPSGTCLEARTAPECLLSGEAMPIRFNNDIEAQRLMPLYQAAARVIRGAGAPQVILYEPTVWPKIGTEVFPGPALGDDPQQGLAYHIYCAPGDGSSAIAGLICDAAQTIFERTFYPFLQRHKRLVGFMTEFGAVGGNSRELAHLRDLLQAADDHLQSWTYWQLKKFRDFTTANAQEALFTADGRVETAKLRMLSRTYAVATAGVPTKMHFEAGVFELDFVATVQEAPTEIYLNEALHYPEGYSIAVDPSNCLNVQKTQRNYLNLTLAPGCLGQLLKFRLWPAATQNV</sequence>
<dbReference type="PANTHER" id="PTHR31308">
    <property type="match status" value="1"/>
</dbReference>
<protein>
    <submittedName>
        <fullName evidence="8">Endoglycoceramidase</fullName>
    </submittedName>
</protein>
<keyword evidence="9" id="KW-1185">Reference proteome</keyword>
<feature type="domain" description="Glycoside hydrolase family 5" evidence="6">
    <location>
        <begin position="64"/>
        <end position="400"/>
    </location>
</feature>
<dbReference type="InterPro" id="IPR041036">
    <property type="entry name" value="GH5_C"/>
</dbReference>
<dbReference type="EMBL" id="LSRX01000219">
    <property type="protein sequence ID" value="OLQ04070.1"/>
    <property type="molecule type" value="Genomic_DNA"/>
</dbReference>
<dbReference type="PANTHER" id="PTHR31308:SF3">
    <property type="entry name" value="ENDOGLYCOCERAMIDASE"/>
    <property type="match status" value="1"/>
</dbReference>
<comment type="caution">
    <text evidence="8">The sequence shown here is derived from an EMBL/GenBank/DDBJ whole genome shotgun (WGS) entry which is preliminary data.</text>
</comment>
<dbReference type="Gene3D" id="3.20.20.80">
    <property type="entry name" value="Glycosidases"/>
    <property type="match status" value="1"/>
</dbReference>
<dbReference type="Gene3D" id="2.60.40.1180">
    <property type="entry name" value="Golgi alpha-mannosidase II"/>
    <property type="match status" value="1"/>
</dbReference>
<keyword evidence="3 4" id="KW-0326">Glycosidase</keyword>
<dbReference type="SUPFAM" id="SSF51445">
    <property type="entry name" value="(Trans)glycosidases"/>
    <property type="match status" value="1"/>
</dbReference>
<dbReference type="GO" id="GO:0016042">
    <property type="term" value="P:lipid catabolic process"/>
    <property type="evidence" value="ECO:0007669"/>
    <property type="project" value="UniProtKB-ARBA"/>
</dbReference>
<dbReference type="Pfam" id="PF18564">
    <property type="entry name" value="Glyco_hydro_5_C"/>
    <property type="match status" value="1"/>
</dbReference>
<keyword evidence="2 4" id="KW-0378">Hydrolase</keyword>
<dbReference type="OMA" id="WSLSYTS"/>
<feature type="signal peptide" evidence="5">
    <location>
        <begin position="1"/>
        <end position="16"/>
    </location>
</feature>
<proteinExistence type="inferred from homology"/>
<evidence type="ECO:0000256" key="5">
    <source>
        <dbReference type="SAM" id="SignalP"/>
    </source>
</evidence>
<dbReference type="GO" id="GO:0000272">
    <property type="term" value="P:polysaccharide catabolic process"/>
    <property type="evidence" value="ECO:0007669"/>
    <property type="project" value="InterPro"/>
</dbReference>
<evidence type="ECO:0000259" key="7">
    <source>
        <dbReference type="Pfam" id="PF18564"/>
    </source>
</evidence>
<dbReference type="OrthoDB" id="1887033at2759"/>